<proteinExistence type="predicted"/>
<name>A0ABP1RU39_9HEXA</name>
<gene>
    <name evidence="1" type="ORF">ODALV1_LOCUS26165</name>
</gene>
<dbReference type="Gene3D" id="1.25.40.10">
    <property type="entry name" value="Tetratricopeptide repeat domain"/>
    <property type="match status" value="1"/>
</dbReference>
<dbReference type="Proteomes" id="UP001642540">
    <property type="component" value="Unassembled WGS sequence"/>
</dbReference>
<evidence type="ECO:0000313" key="2">
    <source>
        <dbReference type="Proteomes" id="UP001642540"/>
    </source>
</evidence>
<organism evidence="1 2">
    <name type="scientific">Orchesella dallaii</name>
    <dbReference type="NCBI Taxonomy" id="48710"/>
    <lineage>
        <taxon>Eukaryota</taxon>
        <taxon>Metazoa</taxon>
        <taxon>Ecdysozoa</taxon>
        <taxon>Arthropoda</taxon>
        <taxon>Hexapoda</taxon>
        <taxon>Collembola</taxon>
        <taxon>Entomobryomorpha</taxon>
        <taxon>Entomobryoidea</taxon>
        <taxon>Orchesellidae</taxon>
        <taxon>Orchesellinae</taxon>
        <taxon>Orchesella</taxon>
    </lineage>
</organism>
<protein>
    <submittedName>
        <fullName evidence="1">Uncharacterized protein</fullName>
    </submittedName>
</protein>
<keyword evidence="2" id="KW-1185">Reference proteome</keyword>
<accession>A0ABP1RU39</accession>
<dbReference type="SUPFAM" id="SSF48452">
    <property type="entry name" value="TPR-like"/>
    <property type="match status" value="1"/>
</dbReference>
<sequence length="89" mass="10427">MAGDHRVREWINLSNKAIQDASLASELNDNSWNALDIMTWAHRLNSNWEESVKHLNETLSMCPTLQKVEQELNTCKIEDHLEFEKCWKS</sequence>
<dbReference type="InterPro" id="IPR011990">
    <property type="entry name" value="TPR-like_helical_dom_sf"/>
</dbReference>
<comment type="caution">
    <text evidence="1">The sequence shown here is derived from an EMBL/GenBank/DDBJ whole genome shotgun (WGS) entry which is preliminary data.</text>
</comment>
<evidence type="ECO:0000313" key="1">
    <source>
        <dbReference type="EMBL" id="CAL8135839.1"/>
    </source>
</evidence>
<reference evidence="1 2" key="1">
    <citation type="submission" date="2024-08" db="EMBL/GenBank/DDBJ databases">
        <authorList>
            <person name="Cucini C."/>
            <person name="Frati F."/>
        </authorList>
    </citation>
    <scope>NUCLEOTIDE SEQUENCE [LARGE SCALE GENOMIC DNA]</scope>
</reference>
<dbReference type="EMBL" id="CAXLJM020000109">
    <property type="protein sequence ID" value="CAL8135839.1"/>
    <property type="molecule type" value="Genomic_DNA"/>
</dbReference>